<dbReference type="AlphaFoldDB" id="A0A4U0UA39"/>
<keyword evidence="15" id="KW-1185">Reference proteome</keyword>
<feature type="compositionally biased region" description="Polar residues" evidence="11">
    <location>
        <begin position="714"/>
        <end position="724"/>
    </location>
</feature>
<evidence type="ECO:0000259" key="13">
    <source>
        <dbReference type="PROSITE" id="PS51910"/>
    </source>
</evidence>
<comment type="catalytic activity">
    <reaction evidence="1">
        <text>Random endo-hydrolysis of N-acetyl-beta-D-glucosaminide (1-&gt;4)-beta-linkages in chitin and chitodextrins.</text>
        <dbReference type="EC" id="3.2.1.14"/>
    </reaction>
</comment>
<dbReference type="Gene3D" id="3.20.20.80">
    <property type="entry name" value="Glycosidases"/>
    <property type="match status" value="1"/>
</dbReference>
<evidence type="ECO:0000256" key="5">
    <source>
        <dbReference type="ARBA" id="ARBA00023024"/>
    </source>
</evidence>
<keyword evidence="9" id="KW-0624">Polysaccharide degradation</keyword>
<evidence type="ECO:0000256" key="8">
    <source>
        <dbReference type="ARBA" id="ARBA00023295"/>
    </source>
</evidence>
<keyword evidence="7" id="KW-0119">Carbohydrate metabolism</keyword>
<dbReference type="InterPro" id="IPR001223">
    <property type="entry name" value="Glyco_hydro18_cat"/>
</dbReference>
<feature type="compositionally biased region" description="Basic and acidic residues" evidence="11">
    <location>
        <begin position="545"/>
        <end position="569"/>
    </location>
</feature>
<evidence type="ECO:0000256" key="4">
    <source>
        <dbReference type="ARBA" id="ARBA00022801"/>
    </source>
</evidence>
<dbReference type="PROSITE" id="PS51910">
    <property type="entry name" value="GH18_2"/>
    <property type="match status" value="1"/>
</dbReference>
<comment type="caution">
    <text evidence="14">The sequence shown here is derived from an EMBL/GenBank/DDBJ whole genome shotgun (WGS) entry which is preliminary data.</text>
</comment>
<feature type="region of interest" description="Disordered" evidence="11">
    <location>
        <begin position="659"/>
        <end position="689"/>
    </location>
</feature>
<protein>
    <recommendedName>
        <fullName evidence="3">chitinase</fullName>
        <ecNumber evidence="3">3.2.1.14</ecNumber>
    </recommendedName>
</protein>
<dbReference type="CDD" id="cd06548">
    <property type="entry name" value="GH18_chitinase"/>
    <property type="match status" value="1"/>
</dbReference>
<dbReference type="GO" id="GO:0008843">
    <property type="term" value="F:endochitinase activity"/>
    <property type="evidence" value="ECO:0007669"/>
    <property type="project" value="UniProtKB-EC"/>
</dbReference>
<dbReference type="SUPFAM" id="SSF51445">
    <property type="entry name" value="(Trans)glycosidases"/>
    <property type="match status" value="1"/>
</dbReference>
<dbReference type="InterPro" id="IPR029070">
    <property type="entry name" value="Chitinase_insertion_sf"/>
</dbReference>
<dbReference type="SUPFAM" id="SSF54556">
    <property type="entry name" value="Chitinase insertion domain"/>
    <property type="match status" value="1"/>
</dbReference>
<dbReference type="FunFam" id="3.20.20.80:FF:000095">
    <property type="entry name" value="Endochitinase B1"/>
    <property type="match status" value="1"/>
</dbReference>
<dbReference type="PROSITE" id="PS01095">
    <property type="entry name" value="GH18_1"/>
    <property type="match status" value="1"/>
</dbReference>
<dbReference type="GO" id="GO:0000272">
    <property type="term" value="P:polysaccharide catabolic process"/>
    <property type="evidence" value="ECO:0007669"/>
    <property type="project" value="UniProtKB-KW"/>
</dbReference>
<dbReference type="Gene3D" id="3.10.50.10">
    <property type="match status" value="1"/>
</dbReference>
<evidence type="ECO:0000256" key="6">
    <source>
        <dbReference type="ARBA" id="ARBA00023180"/>
    </source>
</evidence>
<dbReference type="InterPro" id="IPR011583">
    <property type="entry name" value="Chitinase_II/V-like_cat"/>
</dbReference>
<feature type="region of interest" description="Disordered" evidence="11">
    <location>
        <begin position="539"/>
        <end position="574"/>
    </location>
</feature>
<evidence type="ECO:0000256" key="10">
    <source>
        <dbReference type="RuleBase" id="RU000489"/>
    </source>
</evidence>
<evidence type="ECO:0000256" key="7">
    <source>
        <dbReference type="ARBA" id="ARBA00023277"/>
    </source>
</evidence>
<dbReference type="InterPro" id="IPR001579">
    <property type="entry name" value="Glyco_hydro_18_chit_AS"/>
</dbReference>
<dbReference type="FunFam" id="3.10.50.10:FF:000005">
    <property type="entry name" value="Endochitinase B1"/>
    <property type="match status" value="1"/>
</dbReference>
<dbReference type="PROSITE" id="PS50021">
    <property type="entry name" value="CH"/>
    <property type="match status" value="1"/>
</dbReference>
<keyword evidence="4 10" id="KW-0378">Hydrolase</keyword>
<dbReference type="OrthoDB" id="76388at2759"/>
<dbReference type="InterPro" id="IPR001715">
    <property type="entry name" value="CH_dom"/>
</dbReference>
<dbReference type="GO" id="GO:0005576">
    <property type="term" value="C:extracellular region"/>
    <property type="evidence" value="ECO:0007669"/>
    <property type="project" value="TreeGrafter"/>
</dbReference>
<dbReference type="InterPro" id="IPR017853">
    <property type="entry name" value="GH"/>
</dbReference>
<reference evidence="14 15" key="1">
    <citation type="submission" date="2017-03" db="EMBL/GenBank/DDBJ databases">
        <title>Genomes of endolithic fungi from Antarctica.</title>
        <authorList>
            <person name="Coleine C."/>
            <person name="Masonjones S."/>
            <person name="Stajich J.E."/>
        </authorList>
    </citation>
    <scope>NUCLEOTIDE SEQUENCE [LARGE SCALE GENOMIC DNA]</scope>
    <source>
        <strain evidence="14 15">CCFEE 6315</strain>
    </source>
</reference>
<evidence type="ECO:0000256" key="1">
    <source>
        <dbReference type="ARBA" id="ARBA00000822"/>
    </source>
</evidence>
<dbReference type="EMBL" id="NAJL01000006">
    <property type="protein sequence ID" value="TKA32138.1"/>
    <property type="molecule type" value="Genomic_DNA"/>
</dbReference>
<evidence type="ECO:0000259" key="12">
    <source>
        <dbReference type="PROSITE" id="PS50021"/>
    </source>
</evidence>
<dbReference type="Proteomes" id="UP000308549">
    <property type="component" value="Unassembled WGS sequence"/>
</dbReference>
<dbReference type="InterPro" id="IPR050314">
    <property type="entry name" value="Glycosyl_Hydrlase_18"/>
</dbReference>
<dbReference type="CDD" id="cd21223">
    <property type="entry name" value="CH_ASPM_rpt1"/>
    <property type="match status" value="1"/>
</dbReference>
<dbReference type="GO" id="GO:0008061">
    <property type="term" value="F:chitin binding"/>
    <property type="evidence" value="ECO:0007669"/>
    <property type="project" value="InterPro"/>
</dbReference>
<evidence type="ECO:0000256" key="9">
    <source>
        <dbReference type="ARBA" id="ARBA00023326"/>
    </source>
</evidence>
<gene>
    <name evidence="14" type="ORF">B0A50_01386</name>
</gene>
<evidence type="ECO:0000256" key="3">
    <source>
        <dbReference type="ARBA" id="ARBA00012729"/>
    </source>
</evidence>
<evidence type="ECO:0000313" key="14">
    <source>
        <dbReference type="EMBL" id="TKA32138.1"/>
    </source>
</evidence>
<dbReference type="SUPFAM" id="SSF47576">
    <property type="entry name" value="Calponin-homology domain, CH-domain"/>
    <property type="match status" value="1"/>
</dbReference>
<keyword evidence="5" id="KW-0146">Chitin degradation</keyword>
<dbReference type="Gene3D" id="1.10.418.10">
    <property type="entry name" value="Calponin-like domain"/>
    <property type="match status" value="1"/>
</dbReference>
<feature type="domain" description="GH18" evidence="13">
    <location>
        <begin position="7"/>
        <end position="373"/>
    </location>
</feature>
<proteinExistence type="inferred from homology"/>
<dbReference type="SMART" id="SM00033">
    <property type="entry name" value="CH"/>
    <property type="match status" value="1"/>
</dbReference>
<sequence>MHDHQGYRSVAYFVNWAIYGRNHQPQDIPAEKLTHVLYAFANIRPDSGEVHLTDSWSDVEKHYPTDSWNDVGHNVYGCVKQLYLLKKRNRNLKVLLSIGGWTYSSNFAGPASTEQGRRTFAQSSVRLLKDLGFDGLDIDWEYPKSDREAMDFVRLLQAVREELEAYSRRLSDQPHFLLTIASPAGPSNFQRLKLRSMDQYLDFWNLMAYDFAGSWDQVAGHQANVYPSTERPQATPFSVDVAVKHYIEHGIDPSKIVLGMPLYGRAFQNTDGPGCGYSAVGDGSWENGVWDYKALPPPNAETNHDTQALASYSYHRSSRTLISYDTPTIATQKVAYIKHCGLGGAMWWESSGDLPVSHPGSLIRLTVEGLGGFEGGGLEKRENCLRYPDSSWENLKGGMAGETLARSLHDTTLPDTSHAVEFTLAEASKEDMERIALGTPCPAPQQLQRLGDLGGDAAAAQLDMDEETCMGELDYTRAIQQQIRDVRPRPRTNLGGKRGRATGPFVEMFEDVREEDEGKREDGVGAGVLLGKPAVRMRKAGLAKGDGEVEREVDEERREKEKGSQGSKRDARRRTIFVPPDETSMLTIHPGAYATEGLEDTFQLPRRVDEPDARAWEPVAAEAPKPVRRPRMSMAVAPKRAPLQSMVAKQNLAGAMEDVPGQGGGKENIPPSVVAGKGRQEPEGKGVRSAVAPVAPAVVRRPAGARSRLLEPTAASQARQSVVSRTAVPIARPPVQSTRKTTVNVPGSRPGQHKSPRAAEAKKQNYSSPPSADREIPKQRLKRPTPPGHSILRPNKLAQYPTLAEDISQPGLYEDSWLSQQEVALSELINTLFAQASPTVPHAFPQGPTTQLRERMVHLYHQPHIAALHKRLQASLVYGGLSRPKEVASLPSPCHDMGLRKRFLGLWLGSYEESALRAAAEVVVGRQVPRKASSSLTGELAVSEGMMDPASGRRGLIGFLETFLIGVEDVEDSTEREEAGTLEGRRWRKMMLRSLMMVWLLDQAKGDGMLTGCLFKRTSKIKTSLGALQALSSLLMPSVGDITRVLRHFEYEVRHVQDPLDEVVYAISNIAVDLRDGIFLTRLVEVLVFARQREEIARDQDATVTITLPDATLLESAVSTEDRVAFPRLLSQHLKMPCLGKAQKLHNVQVALSALQTYGSMVGGVVEDVTAEDIVYGHREKTLSLLWSLVSCYGLSQLLDFDELVADVRRLGGTVPSAAEHAELLQTWAAAHCQKKGVLLIRAKAP</sequence>
<name>A0A4U0UA39_9PEZI</name>
<dbReference type="PANTHER" id="PTHR11177">
    <property type="entry name" value="CHITINASE"/>
    <property type="match status" value="1"/>
</dbReference>
<organism evidence="14 15">
    <name type="scientific">Salinomyces thailandicus</name>
    <dbReference type="NCBI Taxonomy" id="706561"/>
    <lineage>
        <taxon>Eukaryota</taxon>
        <taxon>Fungi</taxon>
        <taxon>Dikarya</taxon>
        <taxon>Ascomycota</taxon>
        <taxon>Pezizomycotina</taxon>
        <taxon>Dothideomycetes</taxon>
        <taxon>Dothideomycetidae</taxon>
        <taxon>Mycosphaerellales</taxon>
        <taxon>Teratosphaeriaceae</taxon>
        <taxon>Salinomyces</taxon>
    </lineage>
</organism>
<dbReference type="Pfam" id="PF00704">
    <property type="entry name" value="Glyco_hydro_18"/>
    <property type="match status" value="1"/>
</dbReference>
<accession>A0A4U0UA39</accession>
<dbReference type="EC" id="3.2.1.14" evidence="3"/>
<feature type="domain" description="Calponin-homology (CH)" evidence="12">
    <location>
        <begin position="1036"/>
        <end position="1194"/>
    </location>
</feature>
<comment type="similarity">
    <text evidence="2">Belongs to the glycosyl hydrolase 18 family. Chitinase class V subfamily.</text>
</comment>
<dbReference type="GO" id="GO:0006032">
    <property type="term" value="P:chitin catabolic process"/>
    <property type="evidence" value="ECO:0007669"/>
    <property type="project" value="UniProtKB-KW"/>
</dbReference>
<dbReference type="InterPro" id="IPR036872">
    <property type="entry name" value="CH_dom_sf"/>
</dbReference>
<dbReference type="SMART" id="SM00636">
    <property type="entry name" value="Glyco_18"/>
    <property type="match status" value="1"/>
</dbReference>
<evidence type="ECO:0000313" key="15">
    <source>
        <dbReference type="Proteomes" id="UP000308549"/>
    </source>
</evidence>
<evidence type="ECO:0000256" key="2">
    <source>
        <dbReference type="ARBA" id="ARBA00008682"/>
    </source>
</evidence>
<feature type="region of interest" description="Disordered" evidence="11">
    <location>
        <begin position="708"/>
        <end position="796"/>
    </location>
</feature>
<dbReference type="PANTHER" id="PTHR11177:SF317">
    <property type="entry name" value="CHITINASE 12-RELATED"/>
    <property type="match status" value="1"/>
</dbReference>
<feature type="compositionally biased region" description="Polar residues" evidence="11">
    <location>
        <begin position="735"/>
        <end position="745"/>
    </location>
</feature>
<evidence type="ECO:0000256" key="11">
    <source>
        <dbReference type="SAM" id="MobiDB-lite"/>
    </source>
</evidence>
<keyword evidence="6" id="KW-0325">Glycoprotein</keyword>
<keyword evidence="8 10" id="KW-0326">Glycosidase</keyword>